<dbReference type="OMA" id="PLYFQGY"/>
<accession>F6PXG5</accession>
<dbReference type="CTD" id="26228"/>
<dbReference type="PROSITE" id="PS50001">
    <property type="entry name" value="SH2"/>
    <property type="match status" value="1"/>
</dbReference>
<dbReference type="Bgee" id="ENSXETG00000017973">
    <property type="expression patterns" value="Expressed in liver and 5 other cell types or tissues"/>
</dbReference>
<dbReference type="GO" id="GO:0007169">
    <property type="term" value="P:cell surface receptor protein tyrosine kinase signaling pathway"/>
    <property type="evidence" value="ECO:0000318"/>
    <property type="project" value="GO_Central"/>
</dbReference>
<dbReference type="InterPro" id="IPR001849">
    <property type="entry name" value="PH_domain"/>
</dbReference>
<dbReference type="GO" id="GO:0050861">
    <property type="term" value="P:positive regulation of B cell receptor signaling pathway"/>
    <property type="evidence" value="ECO:0000318"/>
    <property type="project" value="GO_Central"/>
</dbReference>
<dbReference type="Proteomes" id="UP000008143">
    <property type="component" value="Chromosome 1"/>
</dbReference>
<dbReference type="InterPro" id="IPR036860">
    <property type="entry name" value="SH2_dom_sf"/>
</dbReference>
<feature type="compositionally biased region" description="Basic and acidic residues" evidence="4">
    <location>
        <begin position="140"/>
        <end position="151"/>
    </location>
</feature>
<dbReference type="AGR" id="Xenbase:XB-GENE-988398"/>
<reference evidence="7" key="2">
    <citation type="submission" date="2011-06" db="UniProtKB">
        <authorList>
            <consortium name="Ensembl"/>
        </authorList>
    </citation>
    <scope>IDENTIFICATION</scope>
</reference>
<dbReference type="PANTHER" id="PTHR16186:SF10">
    <property type="entry name" value="SIGNAL-TRANSDUCING ADAPTOR PROTEIN 1"/>
    <property type="match status" value="1"/>
</dbReference>
<evidence type="ECO:0000313" key="10">
    <source>
        <dbReference type="Xenbase" id="XB-GENE-988398"/>
    </source>
</evidence>
<reference evidence="7" key="1">
    <citation type="journal article" date="2010" name="Science">
        <title>The genome of the Western clawed frog Xenopus tropicalis.</title>
        <authorList>
            <person name="Hellsten U."/>
            <person name="Harland R.M."/>
            <person name="Gilchrist M.J."/>
            <person name="Hendrix D."/>
            <person name="Jurka J."/>
            <person name="Kapitonov V."/>
            <person name="Ovcharenko I."/>
            <person name="Putnam N.H."/>
            <person name="Shu S."/>
            <person name="Taher L."/>
            <person name="Blitz I.L."/>
            <person name="Blumberg B."/>
            <person name="Dichmann D.S."/>
            <person name="Dubchak I."/>
            <person name="Amaya E."/>
            <person name="Detter J.C."/>
            <person name="Fletcher R."/>
            <person name="Gerhard D.S."/>
            <person name="Goodstein D."/>
            <person name="Graves T."/>
            <person name="Grigoriev I.V."/>
            <person name="Grimwood J."/>
            <person name="Kawashima T."/>
            <person name="Lindquist E."/>
            <person name="Lucas S.M."/>
            <person name="Mead P.E."/>
            <person name="Mitros T."/>
            <person name="Ogino H."/>
            <person name="Ohta Y."/>
            <person name="Poliakov A.V."/>
            <person name="Pollet N."/>
            <person name="Robert J."/>
            <person name="Salamov A."/>
            <person name="Sater A.K."/>
            <person name="Schmutz J."/>
            <person name="Terry A."/>
            <person name="Vize P.D."/>
            <person name="Warren W.C."/>
            <person name="Wells D."/>
            <person name="Wills A."/>
            <person name="Wilson R.K."/>
            <person name="Zimmerman L.B."/>
            <person name="Zorn A.M."/>
            <person name="Grainger R."/>
            <person name="Grammer T."/>
            <person name="Khokha M.K."/>
            <person name="Richardson P.M."/>
            <person name="Rokhsar D.S."/>
        </authorList>
    </citation>
    <scope>NUCLEOTIDE SEQUENCE [LARGE SCALE GENOMIC DNA]</scope>
    <source>
        <strain evidence="7">Nigerian</strain>
    </source>
</reference>
<dbReference type="GO" id="GO:0019901">
    <property type="term" value="F:protein kinase binding"/>
    <property type="evidence" value="ECO:0000318"/>
    <property type="project" value="GO_Central"/>
</dbReference>
<evidence type="ECO:0000313" key="8">
    <source>
        <dbReference type="Proteomes" id="UP000008143"/>
    </source>
</evidence>
<evidence type="ECO:0000256" key="2">
    <source>
        <dbReference type="ARBA" id="ARBA00022999"/>
    </source>
</evidence>
<proteinExistence type="predicted"/>
<dbReference type="Xenbase" id="XB-GENE-988398">
    <property type="gene designation" value="stap1"/>
</dbReference>
<dbReference type="Gene3D" id="3.30.505.10">
    <property type="entry name" value="SH2 domain"/>
    <property type="match status" value="1"/>
</dbReference>
<dbReference type="SUPFAM" id="SSF50729">
    <property type="entry name" value="PH domain-like"/>
    <property type="match status" value="1"/>
</dbReference>
<keyword evidence="1" id="KW-0597">Phosphoprotein</keyword>
<reference evidence="9" key="3">
    <citation type="submission" date="2025-04" db="UniProtKB">
        <authorList>
            <consortium name="RefSeq"/>
        </authorList>
    </citation>
    <scope>IDENTIFICATION</scope>
    <source>
        <strain evidence="9">Nigerian</strain>
        <tissue evidence="9">Liver and blood</tissue>
    </source>
</reference>
<dbReference type="Ensembl" id="ENSXETT00000054725">
    <property type="protein sequence ID" value="ENSXETP00000054725"/>
    <property type="gene ID" value="ENSXETG00000017973"/>
</dbReference>
<dbReference type="GeneTree" id="ENSGT00530000063841"/>
<feature type="region of interest" description="Disordered" evidence="4">
    <location>
        <begin position="140"/>
        <end position="164"/>
    </location>
</feature>
<dbReference type="InterPro" id="IPR039111">
    <property type="entry name" value="STAP1/STAP2"/>
</dbReference>
<dbReference type="GeneID" id="101733660"/>
<evidence type="ECO:0000256" key="4">
    <source>
        <dbReference type="SAM" id="MobiDB-lite"/>
    </source>
</evidence>
<dbReference type="InterPro" id="IPR011993">
    <property type="entry name" value="PH-like_dom_sf"/>
</dbReference>
<dbReference type="GO" id="GO:0035591">
    <property type="term" value="F:signaling adaptor activity"/>
    <property type="evidence" value="ECO:0000318"/>
    <property type="project" value="GO_Central"/>
</dbReference>
<feature type="domain" description="SH2" evidence="5">
    <location>
        <begin position="156"/>
        <end position="265"/>
    </location>
</feature>
<organism evidence="7">
    <name type="scientific">Xenopus tropicalis</name>
    <name type="common">Western clawed frog</name>
    <name type="synonym">Silurana tropicalis</name>
    <dbReference type="NCBI Taxonomy" id="8364"/>
    <lineage>
        <taxon>Eukaryota</taxon>
        <taxon>Metazoa</taxon>
        <taxon>Chordata</taxon>
        <taxon>Craniata</taxon>
        <taxon>Vertebrata</taxon>
        <taxon>Euteleostomi</taxon>
        <taxon>Amphibia</taxon>
        <taxon>Batrachia</taxon>
        <taxon>Anura</taxon>
        <taxon>Pipoidea</taxon>
        <taxon>Pipidae</taxon>
        <taxon>Xenopodinae</taxon>
        <taxon>Xenopus</taxon>
        <taxon>Silurana</taxon>
    </lineage>
</organism>
<dbReference type="SMART" id="SM00233">
    <property type="entry name" value="PH"/>
    <property type="match status" value="1"/>
</dbReference>
<protein>
    <submittedName>
        <fullName evidence="7">Signal transducing adaptor family member 1</fullName>
    </submittedName>
    <submittedName>
        <fullName evidence="9">Signal-transducing adaptor protein 1</fullName>
    </submittedName>
</protein>
<dbReference type="HOGENOM" id="CLU_043957_1_1_1"/>
<dbReference type="PANTHER" id="PTHR16186">
    <property type="entry name" value="SIGNAL-TRANSDUCING ADAPTOR PROTEIN-RELATED"/>
    <property type="match status" value="1"/>
</dbReference>
<dbReference type="eggNOG" id="ENOG502RZ9C">
    <property type="taxonomic scope" value="Eukaryota"/>
</dbReference>
<dbReference type="SMART" id="SM00252">
    <property type="entry name" value="SH2"/>
    <property type="match status" value="1"/>
</dbReference>
<gene>
    <name evidence="7 9 10" type="primary">stap1</name>
</gene>
<dbReference type="SUPFAM" id="SSF55550">
    <property type="entry name" value="SH2 domain"/>
    <property type="match status" value="1"/>
</dbReference>
<evidence type="ECO:0000313" key="9">
    <source>
        <dbReference type="RefSeq" id="XP_004911131.2"/>
    </source>
</evidence>
<evidence type="ECO:0000256" key="3">
    <source>
        <dbReference type="PROSITE-ProRule" id="PRU00191"/>
    </source>
</evidence>
<dbReference type="Gene3D" id="2.30.29.30">
    <property type="entry name" value="Pleckstrin-homology domain (PH domain)/Phosphotyrosine-binding domain (PTB)"/>
    <property type="match status" value="1"/>
</dbReference>
<dbReference type="AlphaFoldDB" id="F6PXG5"/>
<keyword evidence="2 3" id="KW-0727">SH2 domain</keyword>
<evidence type="ECO:0000259" key="5">
    <source>
        <dbReference type="PROSITE" id="PS50001"/>
    </source>
</evidence>
<dbReference type="OrthoDB" id="6086001at2759"/>
<dbReference type="InterPro" id="IPR000980">
    <property type="entry name" value="SH2"/>
</dbReference>
<dbReference type="KEGG" id="xtr:101733660"/>
<dbReference type="RefSeq" id="XP_004911131.2">
    <property type="nucleotide sequence ID" value="XM_004911074.4"/>
</dbReference>
<evidence type="ECO:0000259" key="6">
    <source>
        <dbReference type="PROSITE" id="PS50003"/>
    </source>
</evidence>
<dbReference type="PROSITE" id="PS50003">
    <property type="entry name" value="PH_DOMAIN"/>
    <property type="match status" value="1"/>
</dbReference>
<name>F6PXG5_XENTR</name>
<keyword evidence="8" id="KW-1185">Reference proteome</keyword>
<evidence type="ECO:0000256" key="1">
    <source>
        <dbReference type="ARBA" id="ARBA00022553"/>
    </source>
</evidence>
<sequence length="272" mass="30997">MASPAAASRRIHQIKFNLTSLPLYYEGNLWIRRAMKKENKYWSELRGTKLFLYTDKLQEKSVDNIDLQSLVSVTNGGPEQQQLILTLAREQIYLKTETSEDVEEWKGFILTVIELSIPNCVTLLPGQILRLQETLEKEKVRRNNEQNKEDSCQSAQSYGTYEDPSRMPECFHEVTRQEATDILNKMSNFGNLILRPGTISNSFAVSIKEPSSSHLSQVKHYRILSTETGYTIELEDPVSLSSLDEVVQFFVSETQGKLIPLLANVYDNGLGK</sequence>
<feature type="domain" description="PH" evidence="6">
    <location>
        <begin position="22"/>
        <end position="114"/>
    </location>
</feature>
<dbReference type="Pfam" id="PF00017">
    <property type="entry name" value="SH2"/>
    <property type="match status" value="1"/>
</dbReference>
<evidence type="ECO:0000313" key="7">
    <source>
        <dbReference type="Ensembl" id="ENSXETP00000054725"/>
    </source>
</evidence>